<evidence type="ECO:0000313" key="2">
    <source>
        <dbReference type="EMBL" id="CAB4659285.1"/>
    </source>
</evidence>
<dbReference type="AlphaFoldDB" id="A0A6J6LG14"/>
<proteinExistence type="predicted"/>
<protein>
    <submittedName>
        <fullName evidence="2">Unannotated protein</fullName>
    </submittedName>
</protein>
<evidence type="ECO:0000256" key="1">
    <source>
        <dbReference type="SAM" id="MobiDB-lite"/>
    </source>
</evidence>
<gene>
    <name evidence="2" type="ORF">UFOPK2228_01083</name>
</gene>
<dbReference type="EMBL" id="CAEZWF010000059">
    <property type="protein sequence ID" value="CAB4659285.1"/>
    <property type="molecule type" value="Genomic_DNA"/>
</dbReference>
<feature type="compositionally biased region" description="Low complexity" evidence="1">
    <location>
        <begin position="16"/>
        <end position="25"/>
    </location>
</feature>
<feature type="region of interest" description="Disordered" evidence="1">
    <location>
        <begin position="1"/>
        <end position="25"/>
    </location>
</feature>
<sequence length="72" mass="7522">MAPINDNSASSTPVMTSTSIPRRSRTPSINNARLVASLVALVAQKRIFSTPRLAISAANLSTAVRVRSIASG</sequence>
<reference evidence="2" key="1">
    <citation type="submission" date="2020-05" db="EMBL/GenBank/DDBJ databases">
        <authorList>
            <person name="Chiriac C."/>
            <person name="Salcher M."/>
            <person name="Ghai R."/>
            <person name="Kavagutti S V."/>
        </authorList>
    </citation>
    <scope>NUCLEOTIDE SEQUENCE</scope>
</reference>
<feature type="compositionally biased region" description="Polar residues" evidence="1">
    <location>
        <begin position="1"/>
        <end position="15"/>
    </location>
</feature>
<organism evidence="2">
    <name type="scientific">freshwater metagenome</name>
    <dbReference type="NCBI Taxonomy" id="449393"/>
    <lineage>
        <taxon>unclassified sequences</taxon>
        <taxon>metagenomes</taxon>
        <taxon>ecological metagenomes</taxon>
    </lineage>
</organism>
<name>A0A6J6LG14_9ZZZZ</name>
<accession>A0A6J6LG14</accession>